<gene>
    <name evidence="2" type="ORF">O9U_11355</name>
</gene>
<proteinExistence type="predicted"/>
<dbReference type="AlphaFoldDB" id="S6EQZ9"/>
<organism evidence="2 3">
    <name type="scientific">Lactococcus lactis subsp. lactis A12</name>
    <dbReference type="NCBI Taxonomy" id="1137134"/>
    <lineage>
        <taxon>Bacteria</taxon>
        <taxon>Bacillati</taxon>
        <taxon>Bacillota</taxon>
        <taxon>Bacilli</taxon>
        <taxon>Lactobacillales</taxon>
        <taxon>Streptococcaceae</taxon>
        <taxon>Lactococcus</taxon>
    </lineage>
</organism>
<reference evidence="2 3" key="1">
    <citation type="journal article" date="2013" name="Appl. Environ. Microbiol.">
        <title>The Carbohydrate Metabolism Signature of Lactococcus lactis Strain A12 Reveals Its Sourdough Ecosystem Origin.</title>
        <authorList>
            <person name="Passerini D."/>
            <person name="Coddeville M."/>
            <person name="Le Bourgeois P."/>
            <person name="Loubiere P."/>
            <person name="Ritzenthaler P."/>
            <person name="Fontagne-Faucher C."/>
            <person name="Daveran-Mingot M.L."/>
            <person name="Cocaign-Bousquet M."/>
        </authorList>
    </citation>
    <scope>NUCLEOTIDE SEQUENCE [LARGE SCALE GENOMIC DNA]</scope>
    <source>
        <strain evidence="2 3">A12</strain>
    </source>
</reference>
<dbReference type="Proteomes" id="UP000015361">
    <property type="component" value="Unassembled WGS sequence"/>
</dbReference>
<feature type="transmembrane region" description="Helical" evidence="1">
    <location>
        <begin position="17"/>
        <end position="38"/>
    </location>
</feature>
<evidence type="ECO:0000313" key="3">
    <source>
        <dbReference type="Proteomes" id="UP000015361"/>
    </source>
</evidence>
<keyword evidence="1" id="KW-1133">Transmembrane helix</keyword>
<sequence>MSVLTPLLKTQHQRKKWLYGASLGLILAGGLGFSTGAFTPPAYALTNGNIVLNNGIITNSGAVEAGNPEGRVFCIDVSTSLSTGAVADLSNTGANAAGLTWATMSATQRFQI</sequence>
<name>S6EQZ9_LACLL</name>
<dbReference type="RefSeq" id="WP_021721965.1">
    <property type="nucleotide sequence ID" value="NZ_CBLU010000005.1"/>
</dbReference>
<accession>S6EQZ9</accession>
<evidence type="ECO:0000256" key="1">
    <source>
        <dbReference type="SAM" id="Phobius"/>
    </source>
</evidence>
<protein>
    <submittedName>
        <fullName evidence="2">Uncharacterized protein</fullName>
    </submittedName>
</protein>
<keyword evidence="1" id="KW-0812">Transmembrane</keyword>
<evidence type="ECO:0000313" key="2">
    <source>
        <dbReference type="EMBL" id="CDG03745.1"/>
    </source>
</evidence>
<dbReference type="EMBL" id="CBLU010000005">
    <property type="protein sequence ID" value="CDG03745.1"/>
    <property type="molecule type" value="Genomic_DNA"/>
</dbReference>
<comment type="caution">
    <text evidence="2">The sequence shown here is derived from an EMBL/GenBank/DDBJ whole genome shotgun (WGS) entry which is preliminary data.</text>
</comment>
<keyword evidence="1" id="KW-0472">Membrane</keyword>